<dbReference type="InterPro" id="IPR036388">
    <property type="entry name" value="WH-like_DNA-bd_sf"/>
</dbReference>
<dbReference type="InterPro" id="IPR057727">
    <property type="entry name" value="WCX_dom"/>
</dbReference>
<dbReference type="SUPFAM" id="SSF46785">
    <property type="entry name" value="Winged helix' DNA-binding domain"/>
    <property type="match status" value="1"/>
</dbReference>
<dbReference type="Pfam" id="PF08279">
    <property type="entry name" value="HTH_11"/>
    <property type="match status" value="1"/>
</dbReference>
<dbReference type="Pfam" id="PF13280">
    <property type="entry name" value="WYL"/>
    <property type="match status" value="1"/>
</dbReference>
<dbReference type="OrthoDB" id="9815009at2"/>
<protein>
    <submittedName>
        <fullName evidence="4">Transcriptional regulator</fullName>
    </submittedName>
</protein>
<keyword evidence="1" id="KW-0805">Transcription regulation</keyword>
<evidence type="ECO:0000313" key="4">
    <source>
        <dbReference type="EMBL" id="GAF08428.1"/>
    </source>
</evidence>
<dbReference type="STRING" id="1236976.JCM16418_2502"/>
<proteinExistence type="predicted"/>
<dbReference type="Gene3D" id="1.10.10.10">
    <property type="entry name" value="Winged helix-like DNA-binding domain superfamily/Winged helix DNA-binding domain"/>
    <property type="match status" value="1"/>
</dbReference>
<evidence type="ECO:0000256" key="1">
    <source>
        <dbReference type="ARBA" id="ARBA00023015"/>
    </source>
</evidence>
<organism evidence="4 5">
    <name type="scientific">Paenibacillus pini JCM 16418</name>
    <dbReference type="NCBI Taxonomy" id="1236976"/>
    <lineage>
        <taxon>Bacteria</taxon>
        <taxon>Bacillati</taxon>
        <taxon>Bacillota</taxon>
        <taxon>Bacilli</taxon>
        <taxon>Bacillales</taxon>
        <taxon>Paenibacillaceae</taxon>
        <taxon>Paenibacillus</taxon>
    </lineage>
</organism>
<dbReference type="Pfam" id="PF25583">
    <property type="entry name" value="WCX"/>
    <property type="match status" value="1"/>
</dbReference>
<comment type="caution">
    <text evidence="4">The sequence shown here is derived from an EMBL/GenBank/DDBJ whole genome shotgun (WGS) entry which is preliminary data.</text>
</comment>
<evidence type="ECO:0000256" key="2">
    <source>
        <dbReference type="ARBA" id="ARBA00023163"/>
    </source>
</evidence>
<dbReference type="PANTHER" id="PTHR34580">
    <property type="match status" value="1"/>
</dbReference>
<dbReference type="PIRSF" id="PIRSF016838">
    <property type="entry name" value="PafC"/>
    <property type="match status" value="1"/>
</dbReference>
<dbReference type="PANTHER" id="PTHR34580:SF1">
    <property type="entry name" value="PROTEIN PAFC"/>
    <property type="match status" value="1"/>
</dbReference>
<keyword evidence="2" id="KW-0804">Transcription</keyword>
<name>W7YL23_9BACL</name>
<dbReference type="AlphaFoldDB" id="W7YL23"/>
<dbReference type="InterPro" id="IPR036390">
    <property type="entry name" value="WH_DNA-bd_sf"/>
</dbReference>
<dbReference type="EMBL" id="BAVZ01000006">
    <property type="protein sequence ID" value="GAF08428.1"/>
    <property type="molecule type" value="Genomic_DNA"/>
</dbReference>
<accession>W7YL23</accession>
<dbReference type="InterPro" id="IPR001034">
    <property type="entry name" value="DeoR_HTH"/>
</dbReference>
<gene>
    <name evidence="4" type="ORF">JCM16418_2502</name>
</gene>
<keyword evidence="5" id="KW-1185">Reference proteome</keyword>
<evidence type="ECO:0000313" key="5">
    <source>
        <dbReference type="Proteomes" id="UP000019364"/>
    </source>
</evidence>
<dbReference type="InterPro" id="IPR013196">
    <property type="entry name" value="HTH_11"/>
</dbReference>
<feature type="domain" description="HTH deoR-type" evidence="3">
    <location>
        <begin position="2"/>
        <end position="57"/>
    </location>
</feature>
<sequence>MKIDRILAMTVLLLNRGRVSARELAERFEVSTKTVYRDIETLCQAGIPIAAYQGTAGGFEIMDHYTMNRQLLTLGEISTIFAAVKGISTALDDQTFASLLEKVQALLSKSDRTHWEEQGEGMMFDFNPWGLSPSAKGKVSLLKNAIEQRQKVSISYTNMNGTESERTVEPAVLILKGNQWYLQAFCTLREDFRVFRLSRIQVIKITPQSFERRNTPTLNGYAWESVWSKQSLTMMTLRFSQEVRHRVRDSFHPDQITSLEDGCLRVQGQFTKDEWFFGMIMSYGEHVKIEEPNWAAEEVVKRAKQIIYLYNN</sequence>
<dbReference type="InterPro" id="IPR051534">
    <property type="entry name" value="CBASS_pafABC_assoc_protein"/>
</dbReference>
<dbReference type="PROSITE" id="PS51000">
    <property type="entry name" value="HTH_DEOR_2"/>
    <property type="match status" value="1"/>
</dbReference>
<dbReference type="eggNOG" id="COG2378">
    <property type="taxonomic scope" value="Bacteria"/>
</dbReference>
<dbReference type="PROSITE" id="PS52050">
    <property type="entry name" value="WYL"/>
    <property type="match status" value="1"/>
</dbReference>
<dbReference type="InterPro" id="IPR026881">
    <property type="entry name" value="WYL_dom"/>
</dbReference>
<dbReference type="GO" id="GO:0003700">
    <property type="term" value="F:DNA-binding transcription factor activity"/>
    <property type="evidence" value="ECO:0007669"/>
    <property type="project" value="InterPro"/>
</dbReference>
<dbReference type="Proteomes" id="UP000019364">
    <property type="component" value="Unassembled WGS sequence"/>
</dbReference>
<reference evidence="4 5" key="1">
    <citation type="journal article" date="2014" name="Genome Announc.">
        <title>Draft Genome Sequence of Paenibacillus pini JCM 16418T, Isolated from the Rhizosphere of Pine Tree.</title>
        <authorList>
            <person name="Yuki M."/>
            <person name="Oshima K."/>
            <person name="Suda W."/>
            <person name="Oshida Y."/>
            <person name="Kitamura K."/>
            <person name="Iida Y."/>
            <person name="Hattori M."/>
            <person name="Ohkuma M."/>
        </authorList>
    </citation>
    <scope>NUCLEOTIDE SEQUENCE [LARGE SCALE GENOMIC DNA]</scope>
    <source>
        <strain evidence="4 5">JCM 16418</strain>
    </source>
</reference>
<dbReference type="InterPro" id="IPR028349">
    <property type="entry name" value="PafC-like"/>
</dbReference>
<dbReference type="RefSeq" id="WP_036648809.1">
    <property type="nucleotide sequence ID" value="NZ_BAVZ01000006.1"/>
</dbReference>
<evidence type="ECO:0000259" key="3">
    <source>
        <dbReference type="PROSITE" id="PS51000"/>
    </source>
</evidence>